<dbReference type="GO" id="GO:0004633">
    <property type="term" value="F:phosphopantothenoylcysteine decarboxylase activity"/>
    <property type="evidence" value="ECO:0007669"/>
    <property type="project" value="UniProtKB-UniRule"/>
</dbReference>
<dbReference type="GO" id="GO:0015937">
    <property type="term" value="P:coenzyme A biosynthetic process"/>
    <property type="evidence" value="ECO:0007669"/>
    <property type="project" value="UniProtKB-UniRule"/>
</dbReference>
<name>A0A0W0WQC0_9GAMM</name>
<feature type="binding site" evidence="3">
    <location>
        <position position="341"/>
    </location>
    <ligand>
        <name>CTP</name>
        <dbReference type="ChEBI" id="CHEBI:37563"/>
    </ligand>
</feature>
<keyword evidence="3" id="KW-0460">Magnesium</keyword>
<feature type="domain" description="Flavoprotein" evidence="5">
    <location>
        <begin position="7"/>
        <end position="175"/>
    </location>
</feature>
<evidence type="ECO:0000313" key="7">
    <source>
        <dbReference type="EMBL" id="KTD34515.1"/>
    </source>
</evidence>
<comment type="function">
    <text evidence="4">Catalyzes two steps in the biosynthesis of coenzyme A. In the first step cysteine is conjugated to 4'-phosphopantothenate to form 4-phosphopantothenoylcysteine, in the latter compound is decarboxylated to form 4'-phosphopantotheine.</text>
</comment>
<dbReference type="Gene3D" id="3.40.50.1950">
    <property type="entry name" value="Flavin prenyltransferase-like"/>
    <property type="match status" value="1"/>
</dbReference>
<dbReference type="InterPro" id="IPR036551">
    <property type="entry name" value="Flavin_trans-like"/>
</dbReference>
<comment type="catalytic activity">
    <reaction evidence="3 4">
        <text>(R)-4'-phosphopantothenate + L-cysteine + CTP = N-[(R)-4-phosphopantothenoyl]-L-cysteine + CMP + diphosphate + H(+)</text>
        <dbReference type="Rhea" id="RHEA:19397"/>
        <dbReference type="ChEBI" id="CHEBI:10986"/>
        <dbReference type="ChEBI" id="CHEBI:15378"/>
        <dbReference type="ChEBI" id="CHEBI:33019"/>
        <dbReference type="ChEBI" id="CHEBI:35235"/>
        <dbReference type="ChEBI" id="CHEBI:37563"/>
        <dbReference type="ChEBI" id="CHEBI:59458"/>
        <dbReference type="ChEBI" id="CHEBI:60377"/>
        <dbReference type="EC" id="6.3.2.5"/>
    </reaction>
</comment>
<proteinExistence type="inferred from homology"/>
<feature type="binding site" evidence="3">
    <location>
        <position position="279"/>
    </location>
    <ligand>
        <name>CTP</name>
        <dbReference type="ChEBI" id="CHEBI:37563"/>
    </ligand>
</feature>
<keyword evidence="3 4" id="KW-0436">Ligase</keyword>
<feature type="region of interest" description="Phosphopantothenoylcysteine decarboxylase" evidence="3">
    <location>
        <begin position="1"/>
        <end position="190"/>
    </location>
</feature>
<feature type="active site" description="Proton donor" evidence="3">
    <location>
        <position position="159"/>
    </location>
</feature>
<feature type="domain" description="DNA/pantothenate metabolism flavoprotein C-terminal" evidence="6">
    <location>
        <begin position="186"/>
        <end position="393"/>
    </location>
</feature>
<comment type="similarity">
    <text evidence="3 4">In the C-terminal section; belongs to the PPC synthetase family.</text>
</comment>
<dbReference type="SUPFAM" id="SSF102645">
    <property type="entry name" value="CoaB-like"/>
    <property type="match status" value="1"/>
</dbReference>
<dbReference type="InterPro" id="IPR007085">
    <property type="entry name" value="DNA/pantothenate-metab_flavo_C"/>
</dbReference>
<dbReference type="GO" id="GO:0046872">
    <property type="term" value="F:metal ion binding"/>
    <property type="evidence" value="ECO:0007669"/>
    <property type="project" value="UniProtKB-KW"/>
</dbReference>
<dbReference type="GO" id="GO:0071513">
    <property type="term" value="C:phosphopantothenoylcysteine decarboxylase complex"/>
    <property type="evidence" value="ECO:0007669"/>
    <property type="project" value="TreeGrafter"/>
</dbReference>
<dbReference type="InterPro" id="IPR035929">
    <property type="entry name" value="CoaB-like_sf"/>
</dbReference>
<dbReference type="HAMAP" id="MF_02225">
    <property type="entry name" value="CoaBC"/>
    <property type="match status" value="1"/>
</dbReference>
<comment type="cofactor">
    <cofactor evidence="3">
        <name>Mg(2+)</name>
        <dbReference type="ChEBI" id="CHEBI:18420"/>
    </cofactor>
</comment>
<dbReference type="NCBIfam" id="TIGR00521">
    <property type="entry name" value="coaBC_dfp"/>
    <property type="match status" value="1"/>
</dbReference>
<evidence type="ECO:0000256" key="2">
    <source>
        <dbReference type="ARBA" id="ARBA00023239"/>
    </source>
</evidence>
<keyword evidence="3" id="KW-0511">Multifunctional enzyme</keyword>
<comment type="pathway">
    <text evidence="3 4">Cofactor biosynthesis; coenzyme A biosynthesis; CoA from (R)-pantothenate: step 2/5.</text>
</comment>
<dbReference type="SUPFAM" id="SSF52507">
    <property type="entry name" value="Homo-oligomeric flavin-containing Cys decarboxylases, HFCD"/>
    <property type="match status" value="1"/>
</dbReference>
<dbReference type="InterPro" id="IPR003382">
    <property type="entry name" value="Flavoprotein"/>
</dbReference>
<dbReference type="EC" id="4.1.1.36" evidence="3"/>
<dbReference type="EMBL" id="LNYH01000004">
    <property type="protein sequence ID" value="KTD34515.1"/>
    <property type="molecule type" value="Genomic_DNA"/>
</dbReference>
<dbReference type="AlphaFoldDB" id="A0A0W0WQC0"/>
<keyword evidence="3" id="KW-0479">Metal-binding</keyword>
<dbReference type="GO" id="GO:0010181">
    <property type="term" value="F:FMN binding"/>
    <property type="evidence" value="ECO:0007669"/>
    <property type="project" value="UniProtKB-UniRule"/>
</dbReference>
<dbReference type="PANTHER" id="PTHR14359:SF6">
    <property type="entry name" value="PHOSPHOPANTOTHENOYLCYSTEINE DECARBOXYLASE"/>
    <property type="match status" value="1"/>
</dbReference>
<feature type="binding site" evidence="3">
    <location>
        <position position="289"/>
    </location>
    <ligand>
        <name>CTP</name>
        <dbReference type="ChEBI" id="CHEBI:37563"/>
    </ligand>
</feature>
<keyword evidence="8" id="KW-1185">Reference proteome</keyword>
<dbReference type="STRING" id="454.Lisr_0059"/>
<organism evidence="7 8">
    <name type="scientific">Legionella israelensis</name>
    <dbReference type="NCBI Taxonomy" id="454"/>
    <lineage>
        <taxon>Bacteria</taxon>
        <taxon>Pseudomonadati</taxon>
        <taxon>Pseudomonadota</taxon>
        <taxon>Gammaproteobacteria</taxon>
        <taxon>Legionellales</taxon>
        <taxon>Legionellaceae</taxon>
        <taxon>Legionella</taxon>
    </lineage>
</organism>
<comment type="cofactor">
    <cofactor evidence="3">
        <name>FMN</name>
        <dbReference type="ChEBI" id="CHEBI:58210"/>
    </cofactor>
    <text evidence="3">Binds 1 FMN per subunit.</text>
</comment>
<dbReference type="PATRIC" id="fig|454.4.peg.62"/>
<feature type="binding site" evidence="3">
    <location>
        <position position="337"/>
    </location>
    <ligand>
        <name>CTP</name>
        <dbReference type="ChEBI" id="CHEBI:37563"/>
    </ligand>
</feature>
<protein>
    <recommendedName>
        <fullName evidence="3">Coenzyme A biosynthesis bifunctional protein CoaBC</fullName>
    </recommendedName>
    <alternativeName>
        <fullName evidence="3">DNA/pantothenate metabolism flavoprotein</fullName>
    </alternativeName>
    <alternativeName>
        <fullName evidence="3">Phosphopantothenoylcysteine synthetase/decarboxylase</fullName>
        <shortName evidence="3">PPCS-PPCDC</shortName>
    </alternativeName>
    <domain>
        <recommendedName>
            <fullName evidence="3">Phosphopantothenoylcysteine decarboxylase</fullName>
            <shortName evidence="3">PPC decarboxylase</shortName>
            <shortName evidence="3">PPC-DC</shortName>
            <ecNumber evidence="3">4.1.1.36</ecNumber>
        </recommendedName>
        <alternativeName>
            <fullName evidence="3">CoaC</fullName>
        </alternativeName>
    </domain>
    <domain>
        <recommendedName>
            <fullName evidence="3">Phosphopantothenate--cysteine ligase</fullName>
            <ecNumber evidence="3">6.3.2.5</ecNumber>
        </recommendedName>
        <alternativeName>
            <fullName evidence="3">CoaB</fullName>
        </alternativeName>
        <alternativeName>
            <fullName evidence="3">Phosphopantothenoylcysteine synthetase</fullName>
            <shortName evidence="3">PPC synthetase</shortName>
            <shortName evidence="3">PPC-S</shortName>
        </alternativeName>
    </domain>
</protein>
<dbReference type="GO" id="GO:0004632">
    <property type="term" value="F:phosphopantothenate--cysteine ligase activity"/>
    <property type="evidence" value="ECO:0007669"/>
    <property type="project" value="UniProtKB-UniRule"/>
</dbReference>
<evidence type="ECO:0000256" key="4">
    <source>
        <dbReference type="RuleBase" id="RU364078"/>
    </source>
</evidence>
<dbReference type="InterPro" id="IPR005252">
    <property type="entry name" value="CoaBC"/>
</dbReference>
<evidence type="ECO:0000313" key="8">
    <source>
        <dbReference type="Proteomes" id="UP000054761"/>
    </source>
</evidence>
<dbReference type="GO" id="GO:0015941">
    <property type="term" value="P:pantothenate catabolic process"/>
    <property type="evidence" value="ECO:0007669"/>
    <property type="project" value="InterPro"/>
</dbReference>
<dbReference type="UniPathway" id="UPA00241">
    <property type="reaction ID" value="UER00353"/>
</dbReference>
<evidence type="ECO:0000256" key="3">
    <source>
        <dbReference type="HAMAP-Rule" id="MF_02225"/>
    </source>
</evidence>
<comment type="caution">
    <text evidence="3">Lacks conserved residue(s) required for the propagation of feature annotation.</text>
</comment>
<feature type="region of interest" description="Phosphopantothenate--cysteine ligase" evidence="3">
    <location>
        <begin position="191"/>
        <end position="399"/>
    </location>
</feature>
<comment type="catalytic activity">
    <reaction evidence="3 4">
        <text>N-[(R)-4-phosphopantothenoyl]-L-cysteine + H(+) = (R)-4'-phosphopantetheine + CO2</text>
        <dbReference type="Rhea" id="RHEA:16793"/>
        <dbReference type="ChEBI" id="CHEBI:15378"/>
        <dbReference type="ChEBI" id="CHEBI:16526"/>
        <dbReference type="ChEBI" id="CHEBI:59458"/>
        <dbReference type="ChEBI" id="CHEBI:61723"/>
        <dbReference type="EC" id="4.1.1.36"/>
    </reaction>
</comment>
<dbReference type="RefSeq" id="WP_058500453.1">
    <property type="nucleotide sequence ID" value="NZ_CAAAJA010000014.1"/>
</dbReference>
<keyword evidence="3 4" id="KW-0288">FMN</keyword>
<evidence type="ECO:0000256" key="1">
    <source>
        <dbReference type="ARBA" id="ARBA00022793"/>
    </source>
</evidence>
<sequence>MQDFRNKKVLVGVCGGIAAYKSAFLVRELTRAGAEVRVVMTKSAQEFITPLTFQALSGHDVRCALFDAQAERAMGHIELARWADYLLIAPATANVLAKMAQGIADDLLSTLYLVAEIPVIVCPAMNRSMWAHPSTRLNCEQLLSRGVIFMGPGEGSQACGDEGLGRLSELEHILNALRLCNVSQLLTGQQVLITAGPTREPVDPVRYLTNRSSGKMGYALAQAAAIAGAEVVLISGPSEQLPPEHVKLIPVETAQNMYEAVMEHLQSGMIFIGAAAVADYHCVQPANEKMKKSQRSSMSLEFALNPDILAEVAASGKAFTVGFAAETEHVLTYARKKLKQKKLDMIIANQVGENLGFDRDENKVTVLTPKNQIELPEEHKVRIAGKIIAIIAASLQNDA</sequence>
<reference evidence="7 8" key="1">
    <citation type="submission" date="2015-11" db="EMBL/GenBank/DDBJ databases">
        <title>Genomic analysis of 38 Legionella species identifies large and diverse effector repertoires.</title>
        <authorList>
            <person name="Burstein D."/>
            <person name="Amaro F."/>
            <person name="Zusman T."/>
            <person name="Lifshitz Z."/>
            <person name="Cohen O."/>
            <person name="Gilbert J.A."/>
            <person name="Pupko T."/>
            <person name="Shuman H.A."/>
            <person name="Segal G."/>
        </authorList>
    </citation>
    <scope>NUCLEOTIDE SEQUENCE [LARGE SCALE GENOMIC DNA]</scope>
    <source>
        <strain evidence="7 8">Bercovier 4</strain>
    </source>
</reference>
<evidence type="ECO:0000259" key="5">
    <source>
        <dbReference type="Pfam" id="PF02441"/>
    </source>
</evidence>
<comment type="similarity">
    <text evidence="3 4">In the N-terminal section; belongs to the HFCD (homo-oligomeric flavin containing Cys decarboxylase) superfamily.</text>
</comment>
<feature type="binding site" evidence="3">
    <location>
        <begin position="306"/>
        <end position="309"/>
    </location>
    <ligand>
        <name>CTP</name>
        <dbReference type="ChEBI" id="CHEBI:37563"/>
    </ligand>
</feature>
<dbReference type="EC" id="6.3.2.5" evidence="3"/>
<dbReference type="Pfam" id="PF02441">
    <property type="entry name" value="Flavoprotein"/>
    <property type="match status" value="1"/>
</dbReference>
<comment type="pathway">
    <text evidence="3 4">Cofactor biosynthesis; coenzyme A biosynthesis; CoA from (R)-pantothenate: step 3/5.</text>
</comment>
<dbReference type="Pfam" id="PF04127">
    <property type="entry name" value="DFP"/>
    <property type="match status" value="1"/>
</dbReference>
<comment type="function">
    <text evidence="3">Catalyzes two sequential steps in the biosynthesis of coenzyme A. In the first step cysteine is conjugated to 4'-phosphopantothenate to form 4-phosphopantothenoylcysteine. In the second step the latter compound is decarboxylated to form 4'-phosphopantotheine.</text>
</comment>
<dbReference type="Proteomes" id="UP000054761">
    <property type="component" value="Unassembled WGS sequence"/>
</dbReference>
<keyword evidence="3 4" id="KW-0285">Flavoprotein</keyword>
<gene>
    <name evidence="3" type="primary">coaBC</name>
    <name evidence="7" type="ORF">Lisr_0059</name>
</gene>
<keyword evidence="2 3" id="KW-0456">Lyase</keyword>
<evidence type="ECO:0000259" key="6">
    <source>
        <dbReference type="Pfam" id="PF04127"/>
    </source>
</evidence>
<dbReference type="PANTHER" id="PTHR14359">
    <property type="entry name" value="HOMO-OLIGOMERIC FLAVIN CONTAINING CYS DECARBOXYLASE FAMILY"/>
    <property type="match status" value="1"/>
</dbReference>
<feature type="binding site" evidence="3">
    <location>
        <position position="323"/>
    </location>
    <ligand>
        <name>CTP</name>
        <dbReference type="ChEBI" id="CHEBI:37563"/>
    </ligand>
</feature>
<dbReference type="OrthoDB" id="9802554at2"/>
<accession>A0A0W0WQC0</accession>
<dbReference type="Gene3D" id="3.40.50.10300">
    <property type="entry name" value="CoaB-like"/>
    <property type="match status" value="1"/>
</dbReference>
<keyword evidence="1 3" id="KW-0210">Decarboxylase</keyword>
<comment type="caution">
    <text evidence="7">The sequence shown here is derived from an EMBL/GenBank/DDBJ whole genome shotgun (WGS) entry which is preliminary data.</text>
</comment>